<keyword evidence="1" id="KW-0175">Coiled coil</keyword>
<feature type="transmembrane region" description="Helical" evidence="2">
    <location>
        <begin position="466"/>
        <end position="485"/>
    </location>
</feature>
<proteinExistence type="predicted"/>
<evidence type="ECO:0008006" key="6">
    <source>
        <dbReference type="Google" id="ProtNLM"/>
    </source>
</evidence>
<evidence type="ECO:0000256" key="1">
    <source>
        <dbReference type="SAM" id="Coils"/>
    </source>
</evidence>
<keyword evidence="2" id="KW-0472">Membrane</keyword>
<dbReference type="PANTHER" id="PTHR33538">
    <property type="entry name" value="PROTEIN GAMETE EXPRESSED 1"/>
    <property type="match status" value="1"/>
</dbReference>
<evidence type="ECO:0000256" key="2">
    <source>
        <dbReference type="SAM" id="Phobius"/>
    </source>
</evidence>
<dbReference type="InterPro" id="IPR040346">
    <property type="entry name" value="GEX1/Brambleberry"/>
</dbReference>
<protein>
    <recommendedName>
        <fullName evidence="6">Protein GAMETE EXPRESSED 1</fullName>
    </recommendedName>
</protein>
<gene>
    <name evidence="4" type="ORF">LIER_32597</name>
</gene>
<keyword evidence="2" id="KW-0812">Transmembrane</keyword>
<dbReference type="PANTHER" id="PTHR33538:SF2">
    <property type="entry name" value="PROTEIN GAMETE EXPRESSED 1"/>
    <property type="match status" value="1"/>
</dbReference>
<feature type="coiled-coil region" evidence="1">
    <location>
        <begin position="180"/>
        <end position="207"/>
    </location>
</feature>
<accession>A0AAV3RWI5</accession>
<feature type="transmembrane region" description="Helical" evidence="2">
    <location>
        <begin position="497"/>
        <end position="515"/>
    </location>
</feature>
<reference evidence="4 5" key="1">
    <citation type="submission" date="2024-01" db="EMBL/GenBank/DDBJ databases">
        <title>The complete chloroplast genome sequence of Lithospermum erythrorhizon: insights into the phylogenetic relationship among Boraginaceae species and the maternal lineages of purple gromwells.</title>
        <authorList>
            <person name="Okada T."/>
            <person name="Watanabe K."/>
        </authorList>
    </citation>
    <scope>NUCLEOTIDE SEQUENCE [LARGE SCALE GENOMIC DNA]</scope>
</reference>
<dbReference type="EMBL" id="BAABME010012596">
    <property type="protein sequence ID" value="GAA0185309.1"/>
    <property type="molecule type" value="Genomic_DNA"/>
</dbReference>
<evidence type="ECO:0000313" key="5">
    <source>
        <dbReference type="Proteomes" id="UP001454036"/>
    </source>
</evidence>
<keyword evidence="3" id="KW-0732">Signal</keyword>
<feature type="signal peptide" evidence="3">
    <location>
        <begin position="1"/>
        <end position="33"/>
    </location>
</feature>
<organism evidence="4 5">
    <name type="scientific">Lithospermum erythrorhizon</name>
    <name type="common">Purple gromwell</name>
    <name type="synonym">Lithospermum officinale var. erythrorhizon</name>
    <dbReference type="NCBI Taxonomy" id="34254"/>
    <lineage>
        <taxon>Eukaryota</taxon>
        <taxon>Viridiplantae</taxon>
        <taxon>Streptophyta</taxon>
        <taxon>Embryophyta</taxon>
        <taxon>Tracheophyta</taxon>
        <taxon>Spermatophyta</taxon>
        <taxon>Magnoliopsida</taxon>
        <taxon>eudicotyledons</taxon>
        <taxon>Gunneridae</taxon>
        <taxon>Pentapetalae</taxon>
        <taxon>asterids</taxon>
        <taxon>lamiids</taxon>
        <taxon>Boraginales</taxon>
        <taxon>Boraginaceae</taxon>
        <taxon>Boraginoideae</taxon>
        <taxon>Lithospermeae</taxon>
        <taxon>Lithospermum</taxon>
    </lineage>
</organism>
<evidence type="ECO:0000256" key="3">
    <source>
        <dbReference type="SAM" id="SignalP"/>
    </source>
</evidence>
<dbReference type="AlphaFoldDB" id="A0AAV3RWI5"/>
<keyword evidence="5" id="KW-1185">Reference proteome</keyword>
<name>A0AAV3RWI5_LITER</name>
<comment type="caution">
    <text evidence="4">The sequence shown here is derived from an EMBL/GenBank/DDBJ whole genome shotgun (WGS) entry which is preliminary data.</text>
</comment>
<feature type="transmembrane region" description="Helical" evidence="2">
    <location>
        <begin position="436"/>
        <end position="454"/>
    </location>
</feature>
<sequence length="599" mass="69346">MVAGFGRDPIIAQMNSWLVFVLILLLQAQFSRGWFFSSNKDAHSREENSNNAPGKVLVGEFSMEAFNNKKGVELLENVKDKMLTDGCMQNAYQTIFRSCSKIMADHELKSRFAWHLTDCFEKSSGRPAFPNCNPKASMSSCIKQLDNHAHDSYRTFYLEVNNLCHQLQNEAFRLRTEYLVNELKSSAENVEDRLVNLGEQGEQLLQNSKHIHDSLNLIDIGTQKIAETTKNVEWYVNDVLKHSEIIYEQSKDIALSQGELKEGQQRMKEKLEEGMVIIQESYDNLGLEVTNLRNEAIEIEKQIGEVGDATVSRLSTLQLKADDIWNMSGISLDKQKELLDIQKAALEGLESLSKFQSQAMEESRRSLQEMADFARTQQEEHLQRQKQVELAQHHLIQNSKTILETQEAFASKQVNMFEAIDKLFALHNAMLLESRLIRTVLYYCLAIFVVYMFTSTKQTYDVRPRLYIGLCITFFIETTALKFATDNAERQLQIISWIRLLYTSLAATQLIYSVIKFRDYELLNHHMLSRLIDKVNNMEKSKMSWDANTDEDSEVDWASWVDEELPEEVDRSIDPDYIHEKDVRETSPLVKRYNLRNRH</sequence>
<feature type="chain" id="PRO_5043943498" description="Protein GAMETE EXPRESSED 1" evidence="3">
    <location>
        <begin position="34"/>
        <end position="599"/>
    </location>
</feature>
<keyword evidence="2" id="KW-1133">Transmembrane helix</keyword>
<evidence type="ECO:0000313" key="4">
    <source>
        <dbReference type="EMBL" id="GAA0185309.1"/>
    </source>
</evidence>
<dbReference type="Proteomes" id="UP001454036">
    <property type="component" value="Unassembled WGS sequence"/>
</dbReference>